<evidence type="ECO:0000313" key="1">
    <source>
        <dbReference type="EMBL" id="NER16278.1"/>
    </source>
</evidence>
<reference evidence="1 2" key="1">
    <citation type="submission" date="2020-01" db="EMBL/GenBank/DDBJ databases">
        <title>Spongiivirga citrea KCTC 32990T.</title>
        <authorList>
            <person name="Wang G."/>
        </authorList>
    </citation>
    <scope>NUCLEOTIDE SEQUENCE [LARGE SCALE GENOMIC DNA]</scope>
    <source>
        <strain evidence="1 2">KCTC 32990</strain>
    </source>
</reference>
<dbReference type="Pfam" id="PF11253">
    <property type="entry name" value="DUF3052"/>
    <property type="match status" value="1"/>
</dbReference>
<dbReference type="EMBL" id="JAABOQ010000001">
    <property type="protein sequence ID" value="NER16278.1"/>
    <property type="molecule type" value="Genomic_DNA"/>
</dbReference>
<evidence type="ECO:0000313" key="2">
    <source>
        <dbReference type="Proteomes" id="UP000474296"/>
    </source>
</evidence>
<protein>
    <submittedName>
        <fullName evidence="1">DUF3052 family protein</fullName>
    </submittedName>
</protein>
<dbReference type="InterPro" id="IPR021412">
    <property type="entry name" value="DUF3052"/>
</dbReference>
<organism evidence="1 2">
    <name type="scientific">Spongiivirga citrea</name>
    <dbReference type="NCBI Taxonomy" id="1481457"/>
    <lineage>
        <taxon>Bacteria</taxon>
        <taxon>Pseudomonadati</taxon>
        <taxon>Bacteroidota</taxon>
        <taxon>Flavobacteriia</taxon>
        <taxon>Flavobacteriales</taxon>
        <taxon>Flavobacteriaceae</taxon>
        <taxon>Spongiivirga</taxon>
    </lineage>
</organism>
<dbReference type="Proteomes" id="UP000474296">
    <property type="component" value="Unassembled WGS sequence"/>
</dbReference>
<keyword evidence="2" id="KW-1185">Reference proteome</keyword>
<dbReference type="AlphaFoldDB" id="A0A6M0CEM6"/>
<proteinExistence type="predicted"/>
<name>A0A6M0CEM6_9FLAO</name>
<comment type="caution">
    <text evidence="1">The sequence shown here is derived from an EMBL/GenBank/DDBJ whole genome shotgun (WGS) entry which is preliminary data.</text>
</comment>
<gene>
    <name evidence="1" type="ORF">GWK10_03600</name>
</gene>
<accession>A0A6M0CEM6</accession>
<dbReference type="RefSeq" id="WP_164029524.1">
    <property type="nucleotide sequence ID" value="NZ_JAABOQ010000001.1"/>
</dbReference>
<sequence length="138" mass="15622">MTTTGYSGTPLAKKLGIKSGFEVLILNAPTSYLSFFNDFPSDVQLIEDDLFKGEVDFIHLFATSEDELTTYFKTAKSTLKKSGMLWISWPKKTSKILTTIEKFDVMKYGLKMGLVDVKVAAINSDWSGHKFVYRKTDR</sequence>